<feature type="binding site" evidence="5">
    <location>
        <position position="140"/>
    </location>
    <ligand>
        <name>a divalent metal cation</name>
        <dbReference type="ChEBI" id="CHEBI:60240"/>
        <label>1</label>
    </ligand>
</feature>
<feature type="binding site" evidence="5">
    <location>
        <position position="267"/>
    </location>
    <ligand>
        <name>a divalent metal cation</name>
        <dbReference type="ChEBI" id="CHEBI:60240"/>
        <label>1</label>
    </ligand>
</feature>
<dbReference type="InterPro" id="IPR002678">
    <property type="entry name" value="DUF34/NIF3"/>
</dbReference>
<evidence type="ECO:0000256" key="3">
    <source>
        <dbReference type="ARBA" id="ARBA00022112"/>
    </source>
</evidence>
<dbReference type="Proteomes" id="UP000309454">
    <property type="component" value="Unassembled WGS sequence"/>
</dbReference>
<comment type="caution">
    <text evidence="7">The sequence shown here is derived from an EMBL/GenBank/DDBJ whole genome shotgun (WGS) entry which is preliminary data.</text>
</comment>
<dbReference type="SUPFAM" id="SSF102705">
    <property type="entry name" value="NIF3 (NGG1p interacting factor 3)-like"/>
    <property type="match status" value="1"/>
</dbReference>
<organism evidence="7 8">
    <name type="scientific">Parvibacter caecicola</name>
    <dbReference type="NCBI Taxonomy" id="747645"/>
    <lineage>
        <taxon>Bacteria</taxon>
        <taxon>Bacillati</taxon>
        <taxon>Actinomycetota</taxon>
        <taxon>Coriobacteriia</taxon>
        <taxon>Coriobacteriales</taxon>
        <taxon>Coriobacteriaceae</taxon>
        <taxon>Parvibacter</taxon>
    </lineage>
</organism>
<dbReference type="PANTHER" id="PTHR13799">
    <property type="entry name" value="NGG1 INTERACTING FACTOR 3"/>
    <property type="match status" value="1"/>
</dbReference>
<comment type="subunit">
    <text evidence="2">Homohexamer.</text>
</comment>
<sequence>MALFGKKDNSREEGQGGPLSKRGSAALAKAGAPLTIGGLEEKLLKMFPASQAEEWDRTGLLVGERGLAVTGVAVALDPTVEAIREAAAMGANVLLTHHPAYLAAPDQFSPEPSVALSPGAGVWEAVRSRVALMNLHTALDVSPQAAQMLPNMLGLSFTGTFAEPLPGEKKLGYGQICELRPADKGTDLAHFAARATAVFKRQPRVWGAPDAKVSRVVTATGSLGPVGRAALAAGCDCIVCGEVRYHDALDLSRAGVAIVELGHDVSELGLAAVLAEACQQAGVPEEAITVLNQSENWWLPENIRL</sequence>
<dbReference type="GO" id="GO:0046872">
    <property type="term" value="F:metal ion binding"/>
    <property type="evidence" value="ECO:0007669"/>
    <property type="project" value="UniProtKB-KW"/>
</dbReference>
<accession>A0A4T9TG61</accession>
<dbReference type="EMBL" id="SSTM01000001">
    <property type="protein sequence ID" value="TJW12358.1"/>
    <property type="molecule type" value="Genomic_DNA"/>
</dbReference>
<gene>
    <name evidence="7" type="ORF">E5982_01795</name>
</gene>
<feature type="binding site" evidence="5">
    <location>
        <position position="97"/>
    </location>
    <ligand>
        <name>a divalent metal cation</name>
        <dbReference type="ChEBI" id="CHEBI:60240"/>
        <label>1</label>
    </ligand>
</feature>
<dbReference type="FunFam" id="3.40.1390.30:FF:000001">
    <property type="entry name" value="GTP cyclohydrolase 1 type 2"/>
    <property type="match status" value="1"/>
</dbReference>
<proteinExistence type="inferred from homology"/>
<evidence type="ECO:0000256" key="2">
    <source>
        <dbReference type="ARBA" id="ARBA00011643"/>
    </source>
</evidence>
<dbReference type="RefSeq" id="WP_136845268.1">
    <property type="nucleotide sequence ID" value="NZ_SSTM01000001.1"/>
</dbReference>
<evidence type="ECO:0000313" key="7">
    <source>
        <dbReference type="EMBL" id="TJW12358.1"/>
    </source>
</evidence>
<dbReference type="GO" id="GO:0005737">
    <property type="term" value="C:cytoplasm"/>
    <property type="evidence" value="ECO:0007669"/>
    <property type="project" value="TreeGrafter"/>
</dbReference>
<feature type="binding site" evidence="5">
    <location>
        <position position="98"/>
    </location>
    <ligand>
        <name>a divalent metal cation</name>
        <dbReference type="ChEBI" id="CHEBI:60240"/>
        <label>1</label>
    </ligand>
</feature>
<evidence type="ECO:0000256" key="5">
    <source>
        <dbReference type="PIRSR" id="PIRSR602678-1"/>
    </source>
</evidence>
<evidence type="ECO:0000256" key="4">
    <source>
        <dbReference type="ARBA" id="ARBA00022723"/>
    </source>
</evidence>
<feature type="region of interest" description="Disordered" evidence="6">
    <location>
        <begin position="1"/>
        <end position="24"/>
    </location>
</feature>
<dbReference type="Pfam" id="PF01784">
    <property type="entry name" value="DUF34_NIF3"/>
    <property type="match status" value="1"/>
</dbReference>
<dbReference type="OrthoDB" id="9795763at2"/>
<keyword evidence="8" id="KW-1185">Reference proteome</keyword>
<evidence type="ECO:0000313" key="8">
    <source>
        <dbReference type="Proteomes" id="UP000309454"/>
    </source>
</evidence>
<evidence type="ECO:0000256" key="6">
    <source>
        <dbReference type="SAM" id="MobiDB-lite"/>
    </source>
</evidence>
<dbReference type="AlphaFoldDB" id="A0A4T9TG61"/>
<dbReference type="InterPro" id="IPR036069">
    <property type="entry name" value="DUF34/NIF3_sf"/>
</dbReference>
<reference evidence="7 8" key="1">
    <citation type="submission" date="2019-04" db="EMBL/GenBank/DDBJ databases">
        <title>Microbes associate with the intestines of laboratory mice.</title>
        <authorList>
            <person name="Navarre W."/>
            <person name="Wong E."/>
            <person name="Huang K.C."/>
            <person name="Tropini C."/>
            <person name="Ng K."/>
            <person name="Yu B."/>
        </authorList>
    </citation>
    <scope>NUCLEOTIDE SEQUENCE [LARGE SCALE GENOMIC DNA]</scope>
    <source>
        <strain evidence="7 8">NM48_B13</strain>
    </source>
</reference>
<evidence type="ECO:0000256" key="1">
    <source>
        <dbReference type="ARBA" id="ARBA00006964"/>
    </source>
</evidence>
<comment type="similarity">
    <text evidence="1">Belongs to the GTP cyclohydrolase I type 2/NIF3 family.</text>
</comment>
<feature type="compositionally biased region" description="Basic and acidic residues" evidence="6">
    <location>
        <begin position="1"/>
        <end position="14"/>
    </location>
</feature>
<protein>
    <recommendedName>
        <fullName evidence="3">GTP cyclohydrolase 1 type 2 homolog</fullName>
    </recommendedName>
</protein>
<keyword evidence="4 5" id="KW-0479">Metal-binding</keyword>
<dbReference type="Gene3D" id="3.40.1390.30">
    <property type="entry name" value="NIF3 (NGG1p interacting factor 3)-like"/>
    <property type="match status" value="2"/>
</dbReference>
<dbReference type="PANTHER" id="PTHR13799:SF14">
    <property type="entry name" value="GTP CYCLOHYDROLASE 1 TYPE 2 HOMOLOG"/>
    <property type="match status" value="1"/>
</dbReference>
<name>A0A4T9TG61_9ACTN</name>
<feature type="binding site" evidence="5">
    <location>
        <position position="263"/>
    </location>
    <ligand>
        <name>a divalent metal cation</name>
        <dbReference type="ChEBI" id="CHEBI:60240"/>
        <label>1</label>
    </ligand>
</feature>